<sequence>MCFFKAPKVETPKVEPKPTITETSAPEPQALVVGGVDDKAASADGESKSSKKGTGSLKIDLSPTASESGDANVGTGANQAFNVNRGGGGPARPKKAVSKGPTM</sequence>
<organism evidence="2 3">
    <name type="scientific">Ralstonia phage p2106</name>
    <dbReference type="NCBI Taxonomy" id="2998497"/>
    <lineage>
        <taxon>Viruses</taxon>
        <taxon>Duplodnaviria</taxon>
        <taxon>Heunggongvirae</taxon>
        <taxon>Uroviricota</taxon>
        <taxon>Caudoviricetes</taxon>
        <taxon>Autographivirales</taxon>
        <taxon>Autotranscriptaviridae</taxon>
        <taxon>Serkorvirus</taxon>
        <taxon>Serkorvirus p2106</taxon>
    </lineage>
</organism>
<name>A0AAF0AGW6_9CAUD</name>
<feature type="region of interest" description="Disordered" evidence="1">
    <location>
        <begin position="1"/>
        <end position="103"/>
    </location>
</feature>
<protein>
    <submittedName>
        <fullName evidence="2">Uncharacterized protein</fullName>
    </submittedName>
</protein>
<proteinExistence type="predicted"/>
<reference evidence="2" key="1">
    <citation type="submission" date="2022-11" db="EMBL/GenBank/DDBJ databases">
        <authorList>
            <person name="Cui X."/>
            <person name="Liu Q."/>
        </authorList>
    </citation>
    <scope>NUCLEOTIDE SEQUENCE</scope>
</reference>
<evidence type="ECO:0000313" key="2">
    <source>
        <dbReference type="EMBL" id="WAX26256.1"/>
    </source>
</evidence>
<dbReference type="EMBL" id="OP947225">
    <property type="protein sequence ID" value="WAX26256.1"/>
    <property type="molecule type" value="Genomic_DNA"/>
</dbReference>
<keyword evidence="3" id="KW-1185">Reference proteome</keyword>
<evidence type="ECO:0000256" key="1">
    <source>
        <dbReference type="SAM" id="MobiDB-lite"/>
    </source>
</evidence>
<feature type="compositionally biased region" description="Basic and acidic residues" evidence="1">
    <location>
        <begin position="36"/>
        <end position="49"/>
    </location>
</feature>
<dbReference type="Proteomes" id="UP001211059">
    <property type="component" value="Segment"/>
</dbReference>
<feature type="compositionally biased region" description="Polar residues" evidence="1">
    <location>
        <begin position="63"/>
        <end position="82"/>
    </location>
</feature>
<evidence type="ECO:0000313" key="3">
    <source>
        <dbReference type="Proteomes" id="UP001211059"/>
    </source>
</evidence>
<accession>A0AAF0AGW6</accession>
<feature type="compositionally biased region" description="Basic and acidic residues" evidence="1">
    <location>
        <begin position="7"/>
        <end position="16"/>
    </location>
</feature>